<evidence type="ECO:0000313" key="2">
    <source>
        <dbReference type="Proteomes" id="UP001056778"/>
    </source>
</evidence>
<reference evidence="1" key="1">
    <citation type="submission" date="2022-04" db="EMBL/GenBank/DDBJ databases">
        <title>Chromosome-scale genome assembly of Holotrichia oblita Faldermann.</title>
        <authorList>
            <person name="Rongchong L."/>
        </authorList>
    </citation>
    <scope>NUCLEOTIDE SEQUENCE</scope>
    <source>
        <strain evidence="1">81SQS9</strain>
    </source>
</reference>
<gene>
    <name evidence="1" type="ORF">MML48_7g00011658</name>
</gene>
<proteinExistence type="predicted"/>
<organism evidence="1 2">
    <name type="scientific">Holotrichia oblita</name>
    <name type="common">Chafer beetle</name>
    <dbReference type="NCBI Taxonomy" id="644536"/>
    <lineage>
        <taxon>Eukaryota</taxon>
        <taxon>Metazoa</taxon>
        <taxon>Ecdysozoa</taxon>
        <taxon>Arthropoda</taxon>
        <taxon>Hexapoda</taxon>
        <taxon>Insecta</taxon>
        <taxon>Pterygota</taxon>
        <taxon>Neoptera</taxon>
        <taxon>Endopterygota</taxon>
        <taxon>Coleoptera</taxon>
        <taxon>Polyphaga</taxon>
        <taxon>Scarabaeiformia</taxon>
        <taxon>Scarabaeidae</taxon>
        <taxon>Melolonthinae</taxon>
        <taxon>Holotrichia</taxon>
    </lineage>
</organism>
<comment type="caution">
    <text evidence="1">The sequence shown here is derived from an EMBL/GenBank/DDBJ whole genome shotgun (WGS) entry which is preliminary data.</text>
</comment>
<accession>A0ACB9SS76</accession>
<keyword evidence="1" id="KW-0808">Transferase</keyword>
<sequence length="353" mass="40117">MHIVNRNQVSTIGAFAPVLCHVGLGESQEFVDILIQIMLDWTMGAHFKLRVYSQVAICKLIEAATEKGYTKIVTRYEILYKSIQKVLQMAGANVDNVLQTDKVFLYYFDINKHYNLHSIFVDIPKLNKVSVTEWDSIDLDLFSFNDIPVSGNVINIENSANKRNNPDDIIVDYSVNNLQKKILPDYDLMDRDESKTKHHPELILIATLVNSSANLGGIARTCEIYGVKQLVVSDRKVLTSKEFKSLSMSSENWVDILEIKQDILEEYLEEVKKTGYITIGIEQTAESIKLHNYKFPTKCVLVLGNEKEGIPSRIFPFLDVCLEIPQFGLLRSLNVHVAGAITVWEYVKQNSLL</sequence>
<evidence type="ECO:0000313" key="1">
    <source>
        <dbReference type="EMBL" id="KAI4458173.1"/>
    </source>
</evidence>
<name>A0ACB9SS76_HOLOL</name>
<keyword evidence="2" id="KW-1185">Reference proteome</keyword>
<protein>
    <submittedName>
        <fullName evidence="1">Rna methyltransferase</fullName>
    </submittedName>
</protein>
<keyword evidence="1" id="KW-0489">Methyltransferase</keyword>
<dbReference type="Proteomes" id="UP001056778">
    <property type="component" value="Chromosome 7"/>
</dbReference>
<dbReference type="EMBL" id="CM043021">
    <property type="protein sequence ID" value="KAI4458173.1"/>
    <property type="molecule type" value="Genomic_DNA"/>
</dbReference>